<evidence type="ECO:0000313" key="3">
    <source>
        <dbReference type="Proteomes" id="UP000176273"/>
    </source>
</evidence>
<reference evidence="2 3" key="1">
    <citation type="journal article" date="2016" name="Nat. Commun.">
        <title>Thousands of microbial genomes shed light on interconnected biogeochemical processes in an aquifer system.</title>
        <authorList>
            <person name="Anantharaman K."/>
            <person name="Brown C.T."/>
            <person name="Hug L.A."/>
            <person name="Sharon I."/>
            <person name="Castelle C.J."/>
            <person name="Probst A.J."/>
            <person name="Thomas B.C."/>
            <person name="Singh A."/>
            <person name="Wilkins M.J."/>
            <person name="Karaoz U."/>
            <person name="Brodie E.L."/>
            <person name="Williams K.H."/>
            <person name="Hubbard S.S."/>
            <person name="Banfield J.F."/>
        </authorList>
    </citation>
    <scope>NUCLEOTIDE SEQUENCE [LARGE SCALE GENOMIC DNA]</scope>
</reference>
<proteinExistence type="predicted"/>
<dbReference type="EMBL" id="MFKH01000003">
    <property type="protein sequence ID" value="OGG37763.1"/>
    <property type="molecule type" value="Genomic_DNA"/>
</dbReference>
<protein>
    <submittedName>
        <fullName evidence="2">Uncharacterized protein</fullName>
    </submittedName>
</protein>
<gene>
    <name evidence="2" type="ORF">A2110_02185</name>
</gene>
<dbReference type="AlphaFoldDB" id="A0A1F6BLN5"/>
<evidence type="ECO:0000313" key="2">
    <source>
        <dbReference type="EMBL" id="OGG37763.1"/>
    </source>
</evidence>
<feature type="region of interest" description="Disordered" evidence="1">
    <location>
        <begin position="1"/>
        <end position="20"/>
    </location>
</feature>
<name>A0A1F6BLN5_9BACT</name>
<sequence length="99" mass="11221">MDTETYLGRMRERKRRGAVTTSHQLTGLTLAEILGDEAHKSLYMRLAKTYSEQRLIALAKDIAERKRVANKGAYFMRVVHETLKRKRPRRGGAASSSSA</sequence>
<evidence type="ECO:0000256" key="1">
    <source>
        <dbReference type="SAM" id="MobiDB-lite"/>
    </source>
</evidence>
<organism evidence="2 3">
    <name type="scientific">Candidatus Jorgensenbacteria bacterium GWA1_54_12</name>
    <dbReference type="NCBI Taxonomy" id="1798468"/>
    <lineage>
        <taxon>Bacteria</taxon>
        <taxon>Candidatus Joergenseniibacteriota</taxon>
    </lineage>
</organism>
<accession>A0A1F6BLN5</accession>
<comment type="caution">
    <text evidence="2">The sequence shown here is derived from an EMBL/GenBank/DDBJ whole genome shotgun (WGS) entry which is preliminary data.</text>
</comment>
<dbReference type="STRING" id="1798468.A2110_02185"/>
<dbReference type="Proteomes" id="UP000176273">
    <property type="component" value="Unassembled WGS sequence"/>
</dbReference>